<comment type="caution">
    <text evidence="2">The sequence shown here is derived from an EMBL/GenBank/DDBJ whole genome shotgun (WGS) entry which is preliminary data.</text>
</comment>
<keyword evidence="3" id="KW-1185">Reference proteome</keyword>
<evidence type="ECO:0000313" key="3">
    <source>
        <dbReference type="Proteomes" id="UP000324222"/>
    </source>
</evidence>
<dbReference type="AlphaFoldDB" id="A0A5B7CEA6"/>
<dbReference type="EMBL" id="VSRR010000003">
    <property type="protein sequence ID" value="MPC07568.1"/>
    <property type="molecule type" value="Genomic_DNA"/>
</dbReference>
<accession>A0A5B7CEA6</accession>
<sequence>MWRNKFSQLLSLGTAIEESVKNYGNLIDGRNHSAKKVREMKSRENKTCPGLCGGHEGQPSFNMTDDTIPPPSKQNYRTVQTKDDCNL</sequence>
<evidence type="ECO:0000313" key="2">
    <source>
        <dbReference type="EMBL" id="MPC07568.1"/>
    </source>
</evidence>
<feature type="region of interest" description="Disordered" evidence="1">
    <location>
        <begin position="42"/>
        <end position="87"/>
    </location>
</feature>
<dbReference type="Proteomes" id="UP000324222">
    <property type="component" value="Unassembled WGS sequence"/>
</dbReference>
<protein>
    <submittedName>
        <fullName evidence="2">Uncharacterized protein</fullName>
    </submittedName>
</protein>
<evidence type="ECO:0000256" key="1">
    <source>
        <dbReference type="SAM" id="MobiDB-lite"/>
    </source>
</evidence>
<gene>
    <name evidence="2" type="ORF">E2C01_000132</name>
</gene>
<proteinExistence type="predicted"/>
<organism evidence="2 3">
    <name type="scientific">Portunus trituberculatus</name>
    <name type="common">Swimming crab</name>
    <name type="synonym">Neptunus trituberculatus</name>
    <dbReference type="NCBI Taxonomy" id="210409"/>
    <lineage>
        <taxon>Eukaryota</taxon>
        <taxon>Metazoa</taxon>
        <taxon>Ecdysozoa</taxon>
        <taxon>Arthropoda</taxon>
        <taxon>Crustacea</taxon>
        <taxon>Multicrustacea</taxon>
        <taxon>Malacostraca</taxon>
        <taxon>Eumalacostraca</taxon>
        <taxon>Eucarida</taxon>
        <taxon>Decapoda</taxon>
        <taxon>Pleocyemata</taxon>
        <taxon>Brachyura</taxon>
        <taxon>Eubrachyura</taxon>
        <taxon>Portunoidea</taxon>
        <taxon>Portunidae</taxon>
        <taxon>Portuninae</taxon>
        <taxon>Portunus</taxon>
    </lineage>
</organism>
<name>A0A5B7CEA6_PORTR</name>
<reference evidence="2 3" key="1">
    <citation type="submission" date="2019-05" db="EMBL/GenBank/DDBJ databases">
        <title>Another draft genome of Portunus trituberculatus and its Hox gene families provides insights of decapod evolution.</title>
        <authorList>
            <person name="Jeong J.-H."/>
            <person name="Song I."/>
            <person name="Kim S."/>
            <person name="Choi T."/>
            <person name="Kim D."/>
            <person name="Ryu S."/>
            <person name="Kim W."/>
        </authorList>
    </citation>
    <scope>NUCLEOTIDE SEQUENCE [LARGE SCALE GENOMIC DNA]</scope>
    <source>
        <tissue evidence="2">Muscle</tissue>
    </source>
</reference>